<feature type="domain" description="HPr kinase/phosphorylase C-terminal" evidence="1">
    <location>
        <begin position="2"/>
        <end position="84"/>
    </location>
</feature>
<dbReference type="GO" id="GO:0000155">
    <property type="term" value="F:phosphorelay sensor kinase activity"/>
    <property type="evidence" value="ECO:0007669"/>
    <property type="project" value="InterPro"/>
</dbReference>
<dbReference type="Pfam" id="PF07475">
    <property type="entry name" value="Hpr_kinase_C"/>
    <property type="match status" value="1"/>
</dbReference>
<accession>A0A508SXE2</accession>
<keyword evidence="3" id="KW-1185">Reference proteome</keyword>
<dbReference type="Gene3D" id="3.40.50.300">
    <property type="entry name" value="P-loop containing nucleotide triphosphate hydrolases"/>
    <property type="match status" value="1"/>
</dbReference>
<gene>
    <name evidence="2" type="primary">hprK</name>
    <name evidence="2" type="ORF">CI1B_16280</name>
</gene>
<sequence>MSDNSSVHASAVLVGERAVLIRGPSGAGKSRLAFDLILAGRTGQLPQAILVGDDRVHLDTAGEQLWVRPAPQLAGLIEIRGLGIRHCPFVAEAIVGLVVDLAADDAERLPPPEALKISLNGVLIPRIPVSAGFQPLPLVVAALTTTESSCSRNLAGNCGKGIGNHITSTIAPDLVGAASPLYRQDQGD</sequence>
<organism evidence="2 3">
    <name type="scientific">Bradyrhizobium ivorense</name>
    <dbReference type="NCBI Taxonomy" id="2511166"/>
    <lineage>
        <taxon>Bacteria</taxon>
        <taxon>Pseudomonadati</taxon>
        <taxon>Pseudomonadota</taxon>
        <taxon>Alphaproteobacteria</taxon>
        <taxon>Hyphomicrobiales</taxon>
        <taxon>Nitrobacteraceae</taxon>
        <taxon>Bradyrhizobium</taxon>
    </lineage>
</organism>
<dbReference type="CDD" id="cd01918">
    <property type="entry name" value="HprK_C"/>
    <property type="match status" value="1"/>
</dbReference>
<dbReference type="RefSeq" id="WP_139858336.1">
    <property type="nucleotide sequence ID" value="NZ_CAADFC020000004.1"/>
</dbReference>
<evidence type="ECO:0000259" key="1">
    <source>
        <dbReference type="Pfam" id="PF07475"/>
    </source>
</evidence>
<protein>
    <submittedName>
        <fullName evidence="2">HPr kinase/phosphorylase</fullName>
        <ecNumber evidence="2">2.7.11.-</ecNumber>
    </submittedName>
</protein>
<name>A0A508SXE2_9BRAD</name>
<dbReference type="Proteomes" id="UP000328092">
    <property type="component" value="Unassembled WGS sequence"/>
</dbReference>
<keyword evidence="2" id="KW-0418">Kinase</keyword>
<keyword evidence="2" id="KW-0808">Transferase</keyword>
<dbReference type="SUPFAM" id="SSF53795">
    <property type="entry name" value="PEP carboxykinase-like"/>
    <property type="match status" value="1"/>
</dbReference>
<dbReference type="GO" id="GO:0006109">
    <property type="term" value="P:regulation of carbohydrate metabolic process"/>
    <property type="evidence" value="ECO:0007669"/>
    <property type="project" value="InterPro"/>
</dbReference>
<dbReference type="InterPro" id="IPR027417">
    <property type="entry name" value="P-loop_NTPase"/>
</dbReference>
<comment type="caution">
    <text evidence="2">The sequence shown here is derived from an EMBL/GenBank/DDBJ whole genome shotgun (WGS) entry which is preliminary data.</text>
</comment>
<dbReference type="AlphaFoldDB" id="A0A508SXE2"/>
<reference evidence="2" key="1">
    <citation type="submission" date="2019-02" db="EMBL/GenBank/DDBJ databases">
        <authorList>
            <person name="Pothier F.J."/>
        </authorList>
    </citation>
    <scope>NUCLEOTIDE SEQUENCE</scope>
    <source>
        <strain evidence="2">CI-1B</strain>
    </source>
</reference>
<dbReference type="EMBL" id="CAADFC020000004">
    <property type="protein sequence ID" value="VIO66506.1"/>
    <property type="molecule type" value="Genomic_DNA"/>
</dbReference>
<dbReference type="InterPro" id="IPR011104">
    <property type="entry name" value="Hpr_kin/Pase_C"/>
</dbReference>
<proteinExistence type="predicted"/>
<dbReference type="GO" id="GO:0005524">
    <property type="term" value="F:ATP binding"/>
    <property type="evidence" value="ECO:0007669"/>
    <property type="project" value="InterPro"/>
</dbReference>
<dbReference type="OrthoDB" id="8326226at2"/>
<evidence type="ECO:0000313" key="2">
    <source>
        <dbReference type="EMBL" id="VIO66506.1"/>
    </source>
</evidence>
<evidence type="ECO:0000313" key="3">
    <source>
        <dbReference type="Proteomes" id="UP000328092"/>
    </source>
</evidence>
<dbReference type="EC" id="2.7.11.-" evidence="2"/>